<keyword evidence="2" id="KW-1185">Reference proteome</keyword>
<protein>
    <recommendedName>
        <fullName evidence="3">DinB superfamily protein</fullName>
    </recommendedName>
</protein>
<dbReference type="RefSeq" id="WP_088995075.1">
    <property type="nucleotide sequence ID" value="NZ_LT607750.1"/>
</dbReference>
<dbReference type="Gene3D" id="1.20.120.450">
    <property type="entry name" value="dinb family like domain"/>
    <property type="match status" value="1"/>
</dbReference>
<dbReference type="SUPFAM" id="SSF109854">
    <property type="entry name" value="DinB/YfiT-like putative metalloenzymes"/>
    <property type="match status" value="1"/>
</dbReference>
<organism evidence="1 2">
    <name type="scientific">Micromonospora echinaurantiaca</name>
    <dbReference type="NCBI Taxonomy" id="47857"/>
    <lineage>
        <taxon>Bacteria</taxon>
        <taxon>Bacillati</taxon>
        <taxon>Actinomycetota</taxon>
        <taxon>Actinomycetes</taxon>
        <taxon>Micromonosporales</taxon>
        <taxon>Micromonosporaceae</taxon>
        <taxon>Micromonospora</taxon>
    </lineage>
</organism>
<evidence type="ECO:0008006" key="3">
    <source>
        <dbReference type="Google" id="ProtNLM"/>
    </source>
</evidence>
<dbReference type="AlphaFoldDB" id="A0A1C5IZU8"/>
<sequence>MDVNDLLTETYDRLPALVRAAVDGLTPEQLRHPPGPGANPVGWLVWHLTRLQDHHVSDAFGVKQLWATGDWAERFGLSPDPDDTGYAHTPEQVAAVRPESAGALVDYHEAVAARTRTFLAGLRPPDLDRVVDESWDPPVTLGVRLVSVVEDDLQHLGQAAYVRGLIERGWRP</sequence>
<reference evidence="1 2" key="1">
    <citation type="submission" date="2016-06" db="EMBL/GenBank/DDBJ databases">
        <authorList>
            <person name="Kjaerup R.B."/>
            <person name="Dalgaard T.S."/>
            <person name="Juul-Madsen H.R."/>
        </authorList>
    </citation>
    <scope>NUCLEOTIDE SEQUENCE [LARGE SCALE GENOMIC DNA]</scope>
    <source>
        <strain evidence="1 2">DSM 43904</strain>
    </source>
</reference>
<dbReference type="Pfam" id="PF04978">
    <property type="entry name" value="MST"/>
    <property type="match status" value="1"/>
</dbReference>
<gene>
    <name evidence="1" type="ORF">GA0070609_3915</name>
</gene>
<evidence type="ECO:0000313" key="1">
    <source>
        <dbReference type="EMBL" id="SCG63877.1"/>
    </source>
</evidence>
<dbReference type="NCBIfam" id="NF047843">
    <property type="entry name" value="MST_Rv0443"/>
    <property type="match status" value="1"/>
</dbReference>
<dbReference type="EMBL" id="LT607750">
    <property type="protein sequence ID" value="SCG63877.1"/>
    <property type="molecule type" value="Genomic_DNA"/>
</dbReference>
<dbReference type="Proteomes" id="UP000198217">
    <property type="component" value="Chromosome I"/>
</dbReference>
<evidence type="ECO:0000313" key="2">
    <source>
        <dbReference type="Proteomes" id="UP000198217"/>
    </source>
</evidence>
<accession>A0A1C5IZU8</accession>
<proteinExistence type="predicted"/>
<name>A0A1C5IZU8_9ACTN</name>
<dbReference type="InterPro" id="IPR007061">
    <property type="entry name" value="MST-like"/>
</dbReference>
<dbReference type="InterPro" id="IPR034660">
    <property type="entry name" value="DinB/YfiT-like"/>
</dbReference>